<keyword evidence="1" id="KW-0472">Membrane</keyword>
<dbReference type="EMBL" id="KQ947420">
    <property type="protein sequence ID" value="KUJ14559.1"/>
    <property type="molecule type" value="Genomic_DNA"/>
</dbReference>
<protein>
    <submittedName>
        <fullName evidence="2">Uncharacterized protein</fullName>
    </submittedName>
</protein>
<feature type="transmembrane region" description="Helical" evidence="1">
    <location>
        <begin position="75"/>
        <end position="97"/>
    </location>
</feature>
<reference evidence="2 3" key="1">
    <citation type="submission" date="2015-10" db="EMBL/GenBank/DDBJ databases">
        <title>Full genome of DAOMC 229536 Phialocephala scopiformis, a fungal endophyte of spruce producing the potent anti-insectan compound rugulosin.</title>
        <authorList>
            <consortium name="DOE Joint Genome Institute"/>
            <person name="Walker A.K."/>
            <person name="Frasz S.L."/>
            <person name="Seifert K.A."/>
            <person name="Miller J.D."/>
            <person name="Mondo S.J."/>
            <person name="Labutti K."/>
            <person name="Lipzen A."/>
            <person name="Dockter R."/>
            <person name="Kennedy M."/>
            <person name="Grigoriev I.V."/>
            <person name="Spatafora J.W."/>
        </authorList>
    </citation>
    <scope>NUCLEOTIDE SEQUENCE [LARGE SCALE GENOMIC DNA]</scope>
    <source>
        <strain evidence="2 3">CBS 120377</strain>
    </source>
</reference>
<dbReference type="KEGG" id="psco:LY89DRAFT_736590"/>
<keyword evidence="1" id="KW-1133">Transmembrane helix</keyword>
<dbReference type="AlphaFoldDB" id="A0A194X3F4"/>
<evidence type="ECO:0000256" key="1">
    <source>
        <dbReference type="SAM" id="Phobius"/>
    </source>
</evidence>
<name>A0A194X3F4_MOLSC</name>
<feature type="transmembrane region" description="Helical" evidence="1">
    <location>
        <begin position="12"/>
        <end position="34"/>
    </location>
</feature>
<dbReference type="GeneID" id="28829874"/>
<feature type="transmembrane region" description="Helical" evidence="1">
    <location>
        <begin position="40"/>
        <end position="63"/>
    </location>
</feature>
<keyword evidence="1" id="KW-0812">Transmembrane</keyword>
<accession>A0A194X3F4</accession>
<keyword evidence="3" id="KW-1185">Reference proteome</keyword>
<organism evidence="2 3">
    <name type="scientific">Mollisia scopiformis</name>
    <name type="common">Conifer needle endophyte fungus</name>
    <name type="synonym">Phialocephala scopiformis</name>
    <dbReference type="NCBI Taxonomy" id="149040"/>
    <lineage>
        <taxon>Eukaryota</taxon>
        <taxon>Fungi</taxon>
        <taxon>Dikarya</taxon>
        <taxon>Ascomycota</taxon>
        <taxon>Pezizomycotina</taxon>
        <taxon>Leotiomycetes</taxon>
        <taxon>Helotiales</taxon>
        <taxon>Mollisiaceae</taxon>
        <taxon>Mollisia</taxon>
    </lineage>
</organism>
<evidence type="ECO:0000313" key="3">
    <source>
        <dbReference type="Proteomes" id="UP000070700"/>
    </source>
</evidence>
<dbReference type="Proteomes" id="UP000070700">
    <property type="component" value="Unassembled WGS sequence"/>
</dbReference>
<dbReference type="RefSeq" id="XP_018068914.1">
    <property type="nucleotide sequence ID" value="XM_018220148.1"/>
</dbReference>
<proteinExistence type="predicted"/>
<sequence>MSLLDLSILACIRLTLLAAAWSIAALGYLISLSVNSSTVLAFYFVVCCLAILLNVAGFGVLWAEPKGYKNTACMIAFEYVIMVLVATSIFVTALANIGGSPDGDENSPVQDRWNMVAFVVILVIG</sequence>
<gene>
    <name evidence="2" type="ORF">LY89DRAFT_736590</name>
</gene>
<dbReference type="InParanoid" id="A0A194X3F4"/>
<evidence type="ECO:0000313" key="2">
    <source>
        <dbReference type="EMBL" id="KUJ14559.1"/>
    </source>
</evidence>